<proteinExistence type="predicted"/>
<dbReference type="AlphaFoldDB" id="A0A1C5IX41"/>
<sequence>MTRTDSPGAQAVGTATGPVEAPRATRREDLLTVLLGTLLVGGALADGWAHINIVETLEGFFTPWHGLLYAGFTATAAWTFWLAYGRRDTAPRWWRDGWPRGYRLGALGVVLFGVGGLADMVWHETLGVEVGLDAAFSPSHMLLDTGAVLLLTSPLRSWWAGGEGGARAATGVASLALGAMASTILLTHSHAFRTSTPTRPLGPEVYPPLTILGVDAYLVTTVALGVPFLLAFRRRATIGTAAAVVAGPALFCLVMFEFPRLQVWAAAGAVLGAVLADLVLARLDAVRGPDASLRLPLAGAAFAALVWGGHLLGLALADGVRWTPELWTGIITLTAIEGALLGGLAARPAAPGRGPAV</sequence>
<feature type="transmembrane region" description="Helical" evidence="1">
    <location>
        <begin position="134"/>
        <end position="152"/>
    </location>
</feature>
<gene>
    <name evidence="2" type="ORF">GA0074704_3904</name>
</gene>
<dbReference type="EMBL" id="LT607751">
    <property type="protein sequence ID" value="SCG62947.1"/>
    <property type="molecule type" value="Genomic_DNA"/>
</dbReference>
<feature type="transmembrane region" description="Helical" evidence="1">
    <location>
        <begin position="30"/>
        <end position="51"/>
    </location>
</feature>
<accession>A0A1C5IX41</accession>
<dbReference type="Proteomes" id="UP000198210">
    <property type="component" value="Chromosome I"/>
</dbReference>
<evidence type="ECO:0000256" key="1">
    <source>
        <dbReference type="SAM" id="Phobius"/>
    </source>
</evidence>
<feature type="transmembrane region" description="Helical" evidence="1">
    <location>
        <begin position="63"/>
        <end position="84"/>
    </location>
</feature>
<protein>
    <submittedName>
        <fullName evidence="2">Uncharacterized protein</fullName>
    </submittedName>
</protein>
<feature type="transmembrane region" description="Helical" evidence="1">
    <location>
        <begin position="326"/>
        <end position="346"/>
    </location>
</feature>
<feature type="transmembrane region" description="Helical" evidence="1">
    <location>
        <begin position="104"/>
        <end position="122"/>
    </location>
</feature>
<evidence type="ECO:0000313" key="3">
    <source>
        <dbReference type="Proteomes" id="UP000198210"/>
    </source>
</evidence>
<feature type="transmembrane region" description="Helical" evidence="1">
    <location>
        <begin position="206"/>
        <end position="230"/>
    </location>
</feature>
<keyword evidence="1" id="KW-0472">Membrane</keyword>
<keyword evidence="1" id="KW-0812">Transmembrane</keyword>
<feature type="transmembrane region" description="Helical" evidence="1">
    <location>
        <begin position="164"/>
        <end position="186"/>
    </location>
</feature>
<feature type="transmembrane region" description="Helical" evidence="1">
    <location>
        <begin position="262"/>
        <end position="283"/>
    </location>
</feature>
<dbReference type="RefSeq" id="WP_088971822.1">
    <property type="nucleotide sequence ID" value="NZ_JBHLYF010000023.1"/>
</dbReference>
<feature type="transmembrane region" description="Helical" evidence="1">
    <location>
        <begin position="237"/>
        <end position="256"/>
    </location>
</feature>
<evidence type="ECO:0000313" key="2">
    <source>
        <dbReference type="EMBL" id="SCG62947.1"/>
    </source>
</evidence>
<keyword evidence="3" id="KW-1185">Reference proteome</keyword>
<name>A0A1C5IX41_9ACTN</name>
<keyword evidence="1" id="KW-1133">Transmembrane helix</keyword>
<organism evidence="2 3">
    <name type="scientific">Micromonospora siamensis</name>
    <dbReference type="NCBI Taxonomy" id="299152"/>
    <lineage>
        <taxon>Bacteria</taxon>
        <taxon>Bacillati</taxon>
        <taxon>Actinomycetota</taxon>
        <taxon>Actinomycetes</taxon>
        <taxon>Micromonosporales</taxon>
        <taxon>Micromonosporaceae</taxon>
        <taxon>Micromonospora</taxon>
    </lineage>
</organism>
<feature type="transmembrane region" description="Helical" evidence="1">
    <location>
        <begin position="295"/>
        <end position="314"/>
    </location>
</feature>
<reference evidence="2 3" key="1">
    <citation type="submission" date="2016-06" db="EMBL/GenBank/DDBJ databases">
        <authorList>
            <person name="Kjaerup R.B."/>
            <person name="Dalgaard T.S."/>
            <person name="Juul-Madsen H.R."/>
        </authorList>
    </citation>
    <scope>NUCLEOTIDE SEQUENCE [LARGE SCALE GENOMIC DNA]</scope>
    <source>
        <strain evidence="2 3">DSM 45097</strain>
    </source>
</reference>